<dbReference type="AlphaFoldDB" id="A0AAX4JCV9"/>
<organism evidence="1 2">
    <name type="scientific">Vairimorpha necatrix</name>
    <dbReference type="NCBI Taxonomy" id="6039"/>
    <lineage>
        <taxon>Eukaryota</taxon>
        <taxon>Fungi</taxon>
        <taxon>Fungi incertae sedis</taxon>
        <taxon>Microsporidia</taxon>
        <taxon>Nosematidae</taxon>
        <taxon>Vairimorpha</taxon>
    </lineage>
</organism>
<evidence type="ECO:0000313" key="2">
    <source>
        <dbReference type="Proteomes" id="UP001334084"/>
    </source>
</evidence>
<accession>A0AAX4JCV9</accession>
<gene>
    <name evidence="1" type="ORF">VNE69_06058</name>
</gene>
<dbReference type="PROSITE" id="PS51354">
    <property type="entry name" value="GLUTAREDOXIN_2"/>
    <property type="match status" value="1"/>
</dbReference>
<name>A0AAX4JCV9_9MICR</name>
<dbReference type="EMBL" id="CP142731">
    <property type="protein sequence ID" value="WUR03737.1"/>
    <property type="molecule type" value="Genomic_DNA"/>
</dbReference>
<reference evidence="1" key="1">
    <citation type="journal article" date="2024" name="BMC Genomics">
        <title>Functional annotation of a divergent genome using sequence and structure-based similarity.</title>
        <authorList>
            <person name="Svedberg D."/>
            <person name="Winiger R.R."/>
            <person name="Berg A."/>
            <person name="Sharma H."/>
            <person name="Tellgren-Roth C."/>
            <person name="Debrunner-Vossbrinck B.A."/>
            <person name="Vossbrinck C.R."/>
            <person name="Barandun J."/>
        </authorList>
    </citation>
    <scope>NUCLEOTIDE SEQUENCE</scope>
    <source>
        <strain evidence="1">Illinois isolate</strain>
    </source>
</reference>
<proteinExistence type="predicted"/>
<dbReference type="RefSeq" id="XP_065329882.1">
    <property type="nucleotide sequence ID" value="XM_065473810.1"/>
</dbReference>
<dbReference type="KEGG" id="vnx:VNE69_06058"/>
<sequence>MYLIPELDQEEDFYDLLEKDEIIIYEDQSRSFTKMTRYMSENAYKICVRSFPLLKRRLMFDLNIPILPVAIYYRHMILPNEPIKKLIHEINSLKYELLETRVNNMISKNQIHIFIEGTPKDTEFERTNHLMSIINKLNMTNISFGYYNCLLNRRLSNYICDFVNSRKLPFIFIDGQCLGTLEVFEEMFVQKKISHILKNLRDSK</sequence>
<protein>
    <submittedName>
        <fullName evidence="1">Monothiol glutaredoxin</fullName>
    </submittedName>
</protein>
<evidence type="ECO:0000313" key="1">
    <source>
        <dbReference type="EMBL" id="WUR03737.1"/>
    </source>
</evidence>
<dbReference type="InterPro" id="IPR036249">
    <property type="entry name" value="Thioredoxin-like_sf"/>
</dbReference>
<dbReference type="Proteomes" id="UP001334084">
    <property type="component" value="Chromosome 6"/>
</dbReference>
<dbReference type="GeneID" id="90541555"/>
<dbReference type="SUPFAM" id="SSF52833">
    <property type="entry name" value="Thioredoxin-like"/>
    <property type="match status" value="1"/>
</dbReference>
<keyword evidence="2" id="KW-1185">Reference proteome</keyword>
<dbReference type="Gene3D" id="3.40.30.10">
    <property type="entry name" value="Glutaredoxin"/>
    <property type="match status" value="1"/>
</dbReference>